<reference evidence="1 2" key="1">
    <citation type="submission" date="2019-08" db="EMBL/GenBank/DDBJ databases">
        <title>Deep-cultivation of Planctomycetes and their phenomic and genomic characterization uncovers novel biology.</title>
        <authorList>
            <person name="Wiegand S."/>
            <person name="Jogler M."/>
            <person name="Boedeker C."/>
            <person name="Pinto D."/>
            <person name="Vollmers J."/>
            <person name="Rivas-Marin E."/>
            <person name="Kohn T."/>
            <person name="Peeters S.H."/>
            <person name="Heuer A."/>
            <person name="Rast P."/>
            <person name="Oberbeckmann S."/>
            <person name="Bunk B."/>
            <person name="Jeske O."/>
            <person name="Meyerdierks A."/>
            <person name="Storesund J.E."/>
            <person name="Kallscheuer N."/>
            <person name="Luecker S."/>
            <person name="Lage O.M."/>
            <person name="Pohl T."/>
            <person name="Merkel B.J."/>
            <person name="Hornburger P."/>
            <person name="Mueller R.-W."/>
            <person name="Bruemmer F."/>
            <person name="Labrenz M."/>
            <person name="Spormann A.M."/>
            <person name="Op den Camp H."/>
            <person name="Overmann J."/>
            <person name="Amann R."/>
            <person name="Jetten M.S.M."/>
            <person name="Mascher T."/>
            <person name="Medema M.H."/>
            <person name="Devos D.P."/>
            <person name="Kaster A.-K."/>
            <person name="Ovreas L."/>
            <person name="Rohde M."/>
            <person name="Galperin M.Y."/>
            <person name="Jogler C."/>
        </authorList>
    </citation>
    <scope>NUCLEOTIDE SEQUENCE [LARGE SCALE GENOMIC DNA]</scope>
    <source>
        <strain evidence="1 2">Pr1d</strain>
    </source>
</reference>
<protein>
    <submittedName>
        <fullName evidence="1">Uncharacterized protein</fullName>
    </submittedName>
</protein>
<dbReference type="Proteomes" id="UP000323917">
    <property type="component" value="Chromosome"/>
</dbReference>
<keyword evidence="2" id="KW-1185">Reference proteome</keyword>
<evidence type="ECO:0000313" key="2">
    <source>
        <dbReference type="Proteomes" id="UP000323917"/>
    </source>
</evidence>
<accession>A0A5B9QJB0</accession>
<dbReference type="AlphaFoldDB" id="A0A5B9QJB0"/>
<gene>
    <name evidence="1" type="ORF">Pr1d_49710</name>
</gene>
<proteinExistence type="predicted"/>
<sequence length="59" mass="6498">MVLALDWGHVDREGPVVADLFELRDEFAVVDLALADADVEIAVGGITDIKTQLPFKCWN</sequence>
<dbReference type="EMBL" id="CP042913">
    <property type="protein sequence ID" value="QEG37625.1"/>
    <property type="molecule type" value="Genomic_DNA"/>
</dbReference>
<dbReference type="KEGG" id="bgok:Pr1d_49710"/>
<name>A0A5B9QJB0_9BACT</name>
<organism evidence="1 2">
    <name type="scientific">Bythopirellula goksoeyrii</name>
    <dbReference type="NCBI Taxonomy" id="1400387"/>
    <lineage>
        <taxon>Bacteria</taxon>
        <taxon>Pseudomonadati</taxon>
        <taxon>Planctomycetota</taxon>
        <taxon>Planctomycetia</taxon>
        <taxon>Pirellulales</taxon>
        <taxon>Lacipirellulaceae</taxon>
        <taxon>Bythopirellula</taxon>
    </lineage>
</organism>
<evidence type="ECO:0000313" key="1">
    <source>
        <dbReference type="EMBL" id="QEG37625.1"/>
    </source>
</evidence>